<proteinExistence type="predicted"/>
<comment type="caution">
    <text evidence="2">The sequence shown here is derived from an EMBL/GenBank/DDBJ whole genome shotgun (WGS) entry which is preliminary data.</text>
</comment>
<gene>
    <name evidence="2" type="ORF">MGU_09559</name>
</gene>
<evidence type="ECO:0000313" key="3">
    <source>
        <dbReference type="Proteomes" id="UP000031192"/>
    </source>
</evidence>
<feature type="compositionally biased region" description="Polar residues" evidence="1">
    <location>
        <begin position="1"/>
        <end position="25"/>
    </location>
</feature>
<protein>
    <submittedName>
        <fullName evidence="2">Uncharacterized protein</fullName>
    </submittedName>
</protein>
<reference evidence="2 3" key="1">
    <citation type="journal article" date="2014" name="Proc. Natl. Acad. Sci. U.S.A.">
        <title>Trajectory and genomic determinants of fungal-pathogen speciation and host adaptation.</title>
        <authorList>
            <person name="Hu X."/>
            <person name="Xiao G."/>
            <person name="Zheng P."/>
            <person name="Shang Y."/>
            <person name="Su Y."/>
            <person name="Zhang X."/>
            <person name="Liu X."/>
            <person name="Zhan S."/>
            <person name="St Leger R.J."/>
            <person name="Wang C."/>
        </authorList>
    </citation>
    <scope>NUCLEOTIDE SEQUENCE [LARGE SCALE GENOMIC DNA]</scope>
    <source>
        <strain evidence="2 3">ARSEF 977</strain>
    </source>
</reference>
<dbReference type="AlphaFoldDB" id="A0A0B4GKR0"/>
<evidence type="ECO:0000256" key="1">
    <source>
        <dbReference type="SAM" id="MobiDB-lite"/>
    </source>
</evidence>
<keyword evidence="3" id="KW-1185">Reference proteome</keyword>
<dbReference type="EMBL" id="AZNH01000066">
    <property type="protein sequence ID" value="KID83118.1"/>
    <property type="molecule type" value="Genomic_DNA"/>
</dbReference>
<organism evidence="2 3">
    <name type="scientific">Metarhizium guizhouense (strain ARSEF 977)</name>
    <dbReference type="NCBI Taxonomy" id="1276136"/>
    <lineage>
        <taxon>Eukaryota</taxon>
        <taxon>Fungi</taxon>
        <taxon>Dikarya</taxon>
        <taxon>Ascomycota</taxon>
        <taxon>Pezizomycotina</taxon>
        <taxon>Sordariomycetes</taxon>
        <taxon>Hypocreomycetidae</taxon>
        <taxon>Hypocreales</taxon>
        <taxon>Clavicipitaceae</taxon>
        <taxon>Metarhizium</taxon>
    </lineage>
</organism>
<dbReference type="Proteomes" id="UP000031192">
    <property type="component" value="Unassembled WGS sequence"/>
</dbReference>
<evidence type="ECO:0000313" key="2">
    <source>
        <dbReference type="EMBL" id="KID83118.1"/>
    </source>
</evidence>
<dbReference type="HOGENOM" id="CLU_2306742_0_0_1"/>
<sequence length="100" mass="10895">MPPSNPTSAQVQGSGCPESETSSSARFHHRTVGIECPPQLLVCVEQTRHERCGSCRISQGLEQLGIKFPTHVLAKVLDSSKGKLPWRDSLESCVRNLAPN</sequence>
<accession>A0A0B4GKR0</accession>
<name>A0A0B4GKR0_METGA</name>
<feature type="region of interest" description="Disordered" evidence="1">
    <location>
        <begin position="1"/>
        <end position="26"/>
    </location>
</feature>